<dbReference type="SUPFAM" id="SSF53335">
    <property type="entry name" value="S-adenosyl-L-methionine-dependent methyltransferases"/>
    <property type="match status" value="1"/>
</dbReference>
<organism evidence="2 3">
    <name type="scientific">Candidatus Amphirhobacter heronislandensis</name>
    <dbReference type="NCBI Taxonomy" id="1732024"/>
    <lineage>
        <taxon>Bacteria</taxon>
        <taxon>Pseudomonadati</taxon>
        <taxon>Pseudomonadota</taxon>
        <taxon>Gammaproteobacteria</taxon>
        <taxon>Candidatus Tethybacterales</taxon>
        <taxon>Candidatus Tethybacteraceae</taxon>
        <taxon>Candidatus Amphirhobacter</taxon>
    </lineage>
</organism>
<keyword evidence="2" id="KW-0808">Transferase</keyword>
<proteinExistence type="predicted"/>
<comment type="caution">
    <text evidence="2">The sequence shown here is derived from an EMBL/GenBank/DDBJ whole genome shotgun (WGS) entry which is preliminary data.</text>
</comment>
<keyword evidence="3" id="KW-1185">Reference proteome</keyword>
<protein>
    <submittedName>
        <fullName evidence="2">Methyltransferase domain-containing protein</fullName>
    </submittedName>
</protein>
<feature type="domain" description="Methyltransferase type 11" evidence="1">
    <location>
        <begin position="50"/>
        <end position="129"/>
    </location>
</feature>
<evidence type="ECO:0000259" key="1">
    <source>
        <dbReference type="Pfam" id="PF08241"/>
    </source>
</evidence>
<reference evidence="2" key="1">
    <citation type="submission" date="2020-10" db="EMBL/GenBank/DDBJ databases">
        <title>An improved Amphimedon queenslandica hologenome assembly reveals how three proteobacterial symbionts can extend the metabolic phenotypic of their marine sponge host.</title>
        <authorList>
            <person name="Degnan B."/>
            <person name="Degnan S."/>
            <person name="Xiang X."/>
        </authorList>
    </citation>
    <scope>NUCLEOTIDE SEQUENCE</scope>
    <source>
        <strain evidence="2">AqS2</strain>
    </source>
</reference>
<dbReference type="GO" id="GO:0032259">
    <property type="term" value="P:methylation"/>
    <property type="evidence" value="ECO:0007669"/>
    <property type="project" value="UniProtKB-KW"/>
</dbReference>
<sequence length="263" mass="28121">MELVDARVARMRQQRLLRRGDRGQDPLSAAVAPRHWESLGGLALPPGPVLDVGCGAGPPPPQAPGPVLRLDWLAGFAAPPDVLGDAARLPCRDGAFSLVLATNVLPWLGDPRPFFGEARRVLRDGGALSCTSLGPDTLAELRALGPFAGPKTMGFFDMHDLADMAQAAGLAEPVASCERLRFAYSSHGAMLRDLSGFGVLAAAGMDRSLGTPRRLAALLRRPEPVELTFEVVYLHAWAMPARPARGPAHWQEITLDRGRPPAR</sequence>
<name>A0A930UHA2_9GAMM</name>
<dbReference type="Gene3D" id="3.40.50.150">
    <property type="entry name" value="Vaccinia Virus protein VP39"/>
    <property type="match status" value="1"/>
</dbReference>
<gene>
    <name evidence="2" type="ORF">ISN26_03980</name>
</gene>
<dbReference type="AlphaFoldDB" id="A0A930UHA2"/>
<dbReference type="Pfam" id="PF08241">
    <property type="entry name" value="Methyltransf_11"/>
    <property type="match status" value="1"/>
</dbReference>
<dbReference type="InterPro" id="IPR013216">
    <property type="entry name" value="Methyltransf_11"/>
</dbReference>
<accession>A0A930UHA2</accession>
<dbReference type="EMBL" id="JADHEI010000033">
    <property type="protein sequence ID" value="MBF2735229.1"/>
    <property type="molecule type" value="Genomic_DNA"/>
</dbReference>
<dbReference type="InterPro" id="IPR029063">
    <property type="entry name" value="SAM-dependent_MTases_sf"/>
</dbReference>
<keyword evidence="2" id="KW-0489">Methyltransferase</keyword>
<dbReference type="GO" id="GO:0008757">
    <property type="term" value="F:S-adenosylmethionine-dependent methyltransferase activity"/>
    <property type="evidence" value="ECO:0007669"/>
    <property type="project" value="InterPro"/>
</dbReference>
<evidence type="ECO:0000313" key="3">
    <source>
        <dbReference type="Proteomes" id="UP000604381"/>
    </source>
</evidence>
<dbReference type="CDD" id="cd02440">
    <property type="entry name" value="AdoMet_MTases"/>
    <property type="match status" value="1"/>
</dbReference>
<dbReference type="Proteomes" id="UP000604381">
    <property type="component" value="Unassembled WGS sequence"/>
</dbReference>
<evidence type="ECO:0000313" key="2">
    <source>
        <dbReference type="EMBL" id="MBF2735229.1"/>
    </source>
</evidence>